<name>A0A1T3KBW7_ELIME</name>
<proteinExistence type="predicted"/>
<dbReference type="GeneID" id="48543880"/>
<dbReference type="RefSeq" id="WP_016170071.1">
    <property type="nucleotide sequence ID" value="NZ_CP014338.1"/>
</dbReference>
<reference evidence="2 3" key="1">
    <citation type="submission" date="2016-11" db="EMBL/GenBank/DDBJ databases">
        <title>Genome sequence and comparative genomic analysis of clinical strain Elizabethkingia meningoseptica 61421 PRCM.</title>
        <authorList>
            <person name="Wang M."/>
            <person name="Hu S."/>
            <person name="Cao L."/>
            <person name="Jiang T."/>
            <person name="Zhou Y."/>
            <person name="Ming D."/>
        </authorList>
    </citation>
    <scope>NUCLEOTIDE SEQUENCE [LARGE SCALE GENOMIC DNA]</scope>
    <source>
        <strain evidence="2 3">61421 PRCM</strain>
    </source>
</reference>
<dbReference type="Proteomes" id="UP000188947">
    <property type="component" value="Unassembled WGS sequence"/>
</dbReference>
<dbReference type="KEGG" id="emg:BBD33_03790"/>
<dbReference type="AlphaFoldDB" id="A0A1T3KBW7"/>
<keyword evidence="3" id="KW-1185">Reference proteome</keyword>
<dbReference type="OrthoDB" id="1095452at2"/>
<accession>A0A1T3KBW7</accession>
<protein>
    <recommendedName>
        <fullName evidence="4">TonB C-terminal domain-containing protein</fullName>
    </recommendedName>
</protein>
<sequence>MKKTLSCFCFFLFSLLLFSQQNEDFREVKSFYDQHEVRVNGEFKRRLALVKNFEEKVKLEGEYNYFISKLDSARNQAYLGALIKTRNLEQLAKLGKGNEMVKKEKVTEKEPDHIAVYPGGQDKLRETVSSSFYFNGTVDHNSILKSIVSFIVEKDGSIAYVNSEGDNVIFNRQAEISLYLVPEKFIPGQLHGKPVRSRFQFPITMKFD</sequence>
<gene>
    <name evidence="2" type="ORF">BMF97_17005</name>
</gene>
<organism evidence="2 3">
    <name type="scientific">Elizabethkingia meningoseptica</name>
    <name type="common">Chryseobacterium meningosepticum</name>
    <dbReference type="NCBI Taxonomy" id="238"/>
    <lineage>
        <taxon>Bacteria</taxon>
        <taxon>Pseudomonadati</taxon>
        <taxon>Bacteroidota</taxon>
        <taxon>Flavobacteriia</taxon>
        <taxon>Flavobacteriales</taxon>
        <taxon>Weeksellaceae</taxon>
        <taxon>Elizabethkingia</taxon>
    </lineage>
</organism>
<evidence type="ECO:0000256" key="1">
    <source>
        <dbReference type="SAM" id="SignalP"/>
    </source>
</evidence>
<dbReference type="EMBL" id="MPOG01000019">
    <property type="protein sequence ID" value="OOH93320.1"/>
    <property type="molecule type" value="Genomic_DNA"/>
</dbReference>
<evidence type="ECO:0000313" key="2">
    <source>
        <dbReference type="EMBL" id="OOH93320.1"/>
    </source>
</evidence>
<feature type="chain" id="PRO_5030034780" description="TonB C-terminal domain-containing protein" evidence="1">
    <location>
        <begin position="20"/>
        <end position="208"/>
    </location>
</feature>
<comment type="caution">
    <text evidence="2">The sequence shown here is derived from an EMBL/GenBank/DDBJ whole genome shotgun (WGS) entry which is preliminary data.</text>
</comment>
<feature type="signal peptide" evidence="1">
    <location>
        <begin position="1"/>
        <end position="19"/>
    </location>
</feature>
<dbReference type="eggNOG" id="COG0810">
    <property type="taxonomic scope" value="Bacteria"/>
</dbReference>
<evidence type="ECO:0008006" key="4">
    <source>
        <dbReference type="Google" id="ProtNLM"/>
    </source>
</evidence>
<dbReference type="STRING" id="238.BBD35_05630"/>
<evidence type="ECO:0000313" key="3">
    <source>
        <dbReference type="Proteomes" id="UP000188947"/>
    </source>
</evidence>
<keyword evidence="1" id="KW-0732">Signal</keyword>